<comment type="caution">
    <text evidence="3">The sequence shown here is derived from an EMBL/GenBank/DDBJ whole genome shotgun (WGS) entry which is preliminary data.</text>
</comment>
<evidence type="ECO:0000313" key="4">
    <source>
        <dbReference type="Proteomes" id="UP001501490"/>
    </source>
</evidence>
<keyword evidence="4" id="KW-1185">Reference proteome</keyword>
<organism evidence="3 4">
    <name type="scientific">Microlunatus ginsengisoli</name>
    <dbReference type="NCBI Taxonomy" id="363863"/>
    <lineage>
        <taxon>Bacteria</taxon>
        <taxon>Bacillati</taxon>
        <taxon>Actinomycetota</taxon>
        <taxon>Actinomycetes</taxon>
        <taxon>Propionibacteriales</taxon>
        <taxon>Propionibacteriaceae</taxon>
        <taxon>Microlunatus</taxon>
    </lineage>
</organism>
<dbReference type="EMBL" id="BAABAB010000056">
    <property type="protein sequence ID" value="GAA3643287.1"/>
    <property type="molecule type" value="Genomic_DNA"/>
</dbReference>
<evidence type="ECO:0000256" key="1">
    <source>
        <dbReference type="SAM" id="MobiDB-lite"/>
    </source>
</evidence>
<evidence type="ECO:0000259" key="2">
    <source>
        <dbReference type="Pfam" id="PF02811"/>
    </source>
</evidence>
<evidence type="ECO:0000313" key="3">
    <source>
        <dbReference type="EMBL" id="GAA3643287.1"/>
    </source>
</evidence>
<dbReference type="Pfam" id="PF02811">
    <property type="entry name" value="PHP"/>
    <property type="match status" value="1"/>
</dbReference>
<proteinExistence type="predicted"/>
<name>A0ABP7AY30_9ACTN</name>
<dbReference type="Gene3D" id="3.20.20.140">
    <property type="entry name" value="Metal-dependent hydrolases"/>
    <property type="match status" value="1"/>
</dbReference>
<dbReference type="RefSeq" id="WP_344810076.1">
    <property type="nucleotide sequence ID" value="NZ_BAABAB010000056.1"/>
</dbReference>
<sequence length="285" mass="31986">MPALPADTHVHSEYSWDTGGPDSPSAAGTMRRTCARAIRIGVPVVIFTEHLDITGWKADPDDFAEHQRRLIDRDGWMQPPPLDIDGYLDSIDRCRHEFPDLRILTGIEFGQPHLDGQAAAALVDFSTLDRINGSLHTLPFAGHRSEPVTMFRQLPDPAEVIWAYLGEISAVVSGGDFDVFTHIDYAARYWPADQHGPFDPRQFEDGFRQAMRAIAGTGRALEMNTARPLRPWIPQWWAEEGGRAVSFGSDDHETSGLAANFHEATALLDYFGFRARSRPEDFWTR</sequence>
<feature type="region of interest" description="Disordered" evidence="1">
    <location>
        <begin position="1"/>
        <end position="28"/>
    </location>
</feature>
<feature type="domain" description="PHP" evidence="2">
    <location>
        <begin position="7"/>
        <end position="226"/>
    </location>
</feature>
<protein>
    <submittedName>
        <fullName evidence="3">PHP domain-containing protein</fullName>
    </submittedName>
</protein>
<gene>
    <name evidence="3" type="ORF">GCM10022236_52430</name>
</gene>
<accession>A0ABP7AY30</accession>
<dbReference type="SUPFAM" id="SSF89550">
    <property type="entry name" value="PHP domain-like"/>
    <property type="match status" value="1"/>
</dbReference>
<dbReference type="Proteomes" id="UP001501490">
    <property type="component" value="Unassembled WGS sequence"/>
</dbReference>
<dbReference type="InterPro" id="IPR016195">
    <property type="entry name" value="Pol/histidinol_Pase-like"/>
</dbReference>
<reference evidence="4" key="1">
    <citation type="journal article" date="2019" name="Int. J. Syst. Evol. Microbiol.">
        <title>The Global Catalogue of Microorganisms (GCM) 10K type strain sequencing project: providing services to taxonomists for standard genome sequencing and annotation.</title>
        <authorList>
            <consortium name="The Broad Institute Genomics Platform"/>
            <consortium name="The Broad Institute Genome Sequencing Center for Infectious Disease"/>
            <person name="Wu L."/>
            <person name="Ma J."/>
        </authorList>
    </citation>
    <scope>NUCLEOTIDE SEQUENCE [LARGE SCALE GENOMIC DNA]</scope>
    <source>
        <strain evidence="4">JCM 16929</strain>
    </source>
</reference>
<dbReference type="InterPro" id="IPR004013">
    <property type="entry name" value="PHP_dom"/>
</dbReference>